<feature type="chain" id="PRO_5020375988" description="NIPSNAP protein" evidence="1">
    <location>
        <begin position="22"/>
        <end position="254"/>
    </location>
</feature>
<keyword evidence="3" id="KW-1185">Reference proteome</keyword>
<dbReference type="OrthoDB" id="1426903at2"/>
<sequence>MRTPFRLLLALLFLSSTLMQGQSDADYQSFWVHEDHVKPAMVNKYENVNKKLVSELKAHNIQDEQWITTQTDDYRYLYVGQIDNMASLDRPVFASLAEKMGSDKMGSLFSEMNDYYDKHFDYVIHLDKKLTYMPEGINQTPEGQDFRKFYYVYTTPANRGKLAENFKKIKKLYQDKGSKVSYRVYRSGFGAPEDYFLVAIAAKDALSYEQQAVANRSLLGEEAKPLFDEMSQYMSGMEVVTGTMRSDLAYSPKQ</sequence>
<evidence type="ECO:0000313" key="2">
    <source>
        <dbReference type="EMBL" id="TDQ29394.1"/>
    </source>
</evidence>
<gene>
    <name evidence="2" type="ORF">CLV82_2852</name>
</gene>
<reference evidence="2 3" key="1">
    <citation type="submission" date="2019-03" db="EMBL/GenBank/DDBJ databases">
        <title>Genomic Encyclopedia of Archaeal and Bacterial Type Strains, Phase II (KMG-II): from individual species to whole genera.</title>
        <authorList>
            <person name="Goeker M."/>
        </authorList>
    </citation>
    <scope>NUCLEOTIDE SEQUENCE [LARGE SCALE GENOMIC DNA]</scope>
    <source>
        <strain evidence="2 3">DSM 18435</strain>
    </source>
</reference>
<evidence type="ECO:0000313" key="3">
    <source>
        <dbReference type="Proteomes" id="UP000295468"/>
    </source>
</evidence>
<accession>A0A4V3D3F5</accession>
<proteinExistence type="predicted"/>
<feature type="signal peptide" evidence="1">
    <location>
        <begin position="1"/>
        <end position="21"/>
    </location>
</feature>
<evidence type="ECO:0000256" key="1">
    <source>
        <dbReference type="SAM" id="SignalP"/>
    </source>
</evidence>
<name>A0A4V3D3F5_9FLAO</name>
<dbReference type="EMBL" id="SNYI01000003">
    <property type="protein sequence ID" value="TDQ29394.1"/>
    <property type="molecule type" value="Genomic_DNA"/>
</dbReference>
<dbReference type="Proteomes" id="UP000295468">
    <property type="component" value="Unassembled WGS sequence"/>
</dbReference>
<organism evidence="2 3">
    <name type="scientific">Zeaxanthinibacter enoshimensis</name>
    <dbReference type="NCBI Taxonomy" id="392009"/>
    <lineage>
        <taxon>Bacteria</taxon>
        <taxon>Pseudomonadati</taxon>
        <taxon>Bacteroidota</taxon>
        <taxon>Flavobacteriia</taxon>
        <taxon>Flavobacteriales</taxon>
        <taxon>Flavobacteriaceae</taxon>
        <taxon>Zeaxanthinibacter</taxon>
    </lineage>
</organism>
<keyword evidence="1" id="KW-0732">Signal</keyword>
<dbReference type="RefSeq" id="WP_133644967.1">
    <property type="nucleotide sequence ID" value="NZ_SNYI01000003.1"/>
</dbReference>
<protein>
    <recommendedName>
        <fullName evidence="4">NIPSNAP protein</fullName>
    </recommendedName>
</protein>
<dbReference type="AlphaFoldDB" id="A0A4V3D3F5"/>
<evidence type="ECO:0008006" key="4">
    <source>
        <dbReference type="Google" id="ProtNLM"/>
    </source>
</evidence>
<comment type="caution">
    <text evidence="2">The sequence shown here is derived from an EMBL/GenBank/DDBJ whole genome shotgun (WGS) entry which is preliminary data.</text>
</comment>